<evidence type="ECO:0000313" key="2">
    <source>
        <dbReference type="EMBL" id="GAA0186305.1"/>
    </source>
</evidence>
<dbReference type="Proteomes" id="UP001454036">
    <property type="component" value="Unassembled WGS sequence"/>
</dbReference>
<dbReference type="AlphaFoldDB" id="A0AAV3S0K5"/>
<comment type="caution">
    <text evidence="2">The sequence shown here is derived from an EMBL/GenBank/DDBJ whole genome shotgun (WGS) entry which is preliminary data.</text>
</comment>
<protein>
    <submittedName>
        <fullName evidence="2">Uncharacterized protein</fullName>
    </submittedName>
</protein>
<feature type="region of interest" description="Disordered" evidence="1">
    <location>
        <begin position="99"/>
        <end position="125"/>
    </location>
</feature>
<gene>
    <name evidence="2" type="ORF">LIER_33593</name>
</gene>
<reference evidence="2 3" key="1">
    <citation type="submission" date="2024-01" db="EMBL/GenBank/DDBJ databases">
        <title>The complete chloroplast genome sequence of Lithospermum erythrorhizon: insights into the phylogenetic relationship among Boraginaceae species and the maternal lineages of purple gromwells.</title>
        <authorList>
            <person name="Okada T."/>
            <person name="Watanabe K."/>
        </authorList>
    </citation>
    <scope>NUCLEOTIDE SEQUENCE [LARGE SCALE GENOMIC DNA]</scope>
</reference>
<evidence type="ECO:0000313" key="3">
    <source>
        <dbReference type="Proteomes" id="UP001454036"/>
    </source>
</evidence>
<sequence length="125" mass="14303">MLTSRLKNAHMMADFSKKRANKTAQKLKDVEEAVPGQIERAIHGYQFLEDFRREASKDAAYYLCRFTRTYKEVNPAIVDNYREFIQGYDEGWFANCNLDASSTPNEEDDEGPLPKAAEQDDAPTS</sequence>
<dbReference type="EMBL" id="BAABME010013558">
    <property type="protein sequence ID" value="GAA0186305.1"/>
    <property type="molecule type" value="Genomic_DNA"/>
</dbReference>
<organism evidence="2 3">
    <name type="scientific">Lithospermum erythrorhizon</name>
    <name type="common">Purple gromwell</name>
    <name type="synonym">Lithospermum officinale var. erythrorhizon</name>
    <dbReference type="NCBI Taxonomy" id="34254"/>
    <lineage>
        <taxon>Eukaryota</taxon>
        <taxon>Viridiplantae</taxon>
        <taxon>Streptophyta</taxon>
        <taxon>Embryophyta</taxon>
        <taxon>Tracheophyta</taxon>
        <taxon>Spermatophyta</taxon>
        <taxon>Magnoliopsida</taxon>
        <taxon>eudicotyledons</taxon>
        <taxon>Gunneridae</taxon>
        <taxon>Pentapetalae</taxon>
        <taxon>asterids</taxon>
        <taxon>lamiids</taxon>
        <taxon>Boraginales</taxon>
        <taxon>Boraginaceae</taxon>
        <taxon>Boraginoideae</taxon>
        <taxon>Lithospermeae</taxon>
        <taxon>Lithospermum</taxon>
    </lineage>
</organism>
<keyword evidence="3" id="KW-1185">Reference proteome</keyword>
<proteinExistence type="predicted"/>
<evidence type="ECO:0000256" key="1">
    <source>
        <dbReference type="SAM" id="MobiDB-lite"/>
    </source>
</evidence>
<accession>A0AAV3S0K5</accession>
<name>A0AAV3S0K5_LITER</name>